<name>K7MYN5_SOYBN</name>
<protein>
    <submittedName>
        <fullName evidence="1 2">Uncharacterized protein</fullName>
    </submittedName>
</protein>
<dbReference type="AlphaFoldDB" id="K7MYN5"/>
<dbReference type="EMBL" id="CM000852">
    <property type="protein sequence ID" value="KRG95637.1"/>
    <property type="molecule type" value="Genomic_DNA"/>
</dbReference>
<evidence type="ECO:0000313" key="2">
    <source>
        <dbReference type="EnsemblPlants" id="KRG95637"/>
    </source>
</evidence>
<dbReference type="Proteomes" id="UP000008827">
    <property type="component" value="Chromosome 19"/>
</dbReference>
<evidence type="ECO:0000313" key="1">
    <source>
        <dbReference type="EMBL" id="KRG95637.1"/>
    </source>
</evidence>
<evidence type="ECO:0000313" key="3">
    <source>
        <dbReference type="Proteomes" id="UP000008827"/>
    </source>
</evidence>
<keyword evidence="3" id="KW-1185">Reference proteome</keyword>
<dbReference type="InParanoid" id="K7MYN5"/>
<gene>
    <name evidence="1" type="ORF">GLYMA_19G162300</name>
</gene>
<sequence>MCVSGATYHLPFTFHTIQTSHYIPTFRHPKTSIFCTIDKLVTVTARDGILLQDDPLHNATNNLHHFGCFSSIWSS</sequence>
<reference evidence="1 2" key="1">
    <citation type="journal article" date="2010" name="Nature">
        <title>Genome sequence of the palaeopolyploid soybean.</title>
        <authorList>
            <person name="Schmutz J."/>
            <person name="Cannon S.B."/>
            <person name="Schlueter J."/>
            <person name="Ma J."/>
            <person name="Mitros T."/>
            <person name="Nelson W."/>
            <person name="Hyten D.L."/>
            <person name="Song Q."/>
            <person name="Thelen J.J."/>
            <person name="Cheng J."/>
            <person name="Xu D."/>
            <person name="Hellsten U."/>
            <person name="May G.D."/>
            <person name="Yu Y."/>
            <person name="Sakurai T."/>
            <person name="Umezawa T."/>
            <person name="Bhattacharyya M.K."/>
            <person name="Sandhu D."/>
            <person name="Valliyodan B."/>
            <person name="Lindquist E."/>
            <person name="Peto M."/>
            <person name="Grant D."/>
            <person name="Shu S."/>
            <person name="Goodstein D."/>
            <person name="Barry K."/>
            <person name="Futrell-Griggs M."/>
            <person name="Abernathy B."/>
            <person name="Du J."/>
            <person name="Tian Z."/>
            <person name="Zhu L."/>
            <person name="Gill N."/>
            <person name="Joshi T."/>
            <person name="Libault M."/>
            <person name="Sethuraman A."/>
            <person name="Zhang X.-C."/>
            <person name="Shinozaki K."/>
            <person name="Nguyen H.T."/>
            <person name="Wing R.A."/>
            <person name="Cregan P."/>
            <person name="Specht J."/>
            <person name="Grimwood J."/>
            <person name="Rokhsar D."/>
            <person name="Stacey G."/>
            <person name="Shoemaker R.C."/>
            <person name="Jackson S.A."/>
        </authorList>
    </citation>
    <scope>NUCLEOTIDE SEQUENCE</scope>
    <source>
        <strain evidence="2">cv. Williams 82</strain>
        <tissue evidence="1">Callus</tissue>
    </source>
</reference>
<organism evidence="1">
    <name type="scientific">Glycine max</name>
    <name type="common">Soybean</name>
    <name type="synonym">Glycine hispida</name>
    <dbReference type="NCBI Taxonomy" id="3847"/>
    <lineage>
        <taxon>Eukaryota</taxon>
        <taxon>Viridiplantae</taxon>
        <taxon>Streptophyta</taxon>
        <taxon>Embryophyta</taxon>
        <taxon>Tracheophyta</taxon>
        <taxon>Spermatophyta</taxon>
        <taxon>Magnoliopsida</taxon>
        <taxon>eudicotyledons</taxon>
        <taxon>Gunneridae</taxon>
        <taxon>Pentapetalae</taxon>
        <taxon>rosids</taxon>
        <taxon>fabids</taxon>
        <taxon>Fabales</taxon>
        <taxon>Fabaceae</taxon>
        <taxon>Papilionoideae</taxon>
        <taxon>50 kb inversion clade</taxon>
        <taxon>NPAAA clade</taxon>
        <taxon>indigoferoid/millettioid clade</taxon>
        <taxon>Phaseoleae</taxon>
        <taxon>Glycine</taxon>
        <taxon>Glycine subgen. Soja</taxon>
    </lineage>
</organism>
<dbReference type="HOGENOM" id="CLU_2675988_0_0_1"/>
<dbReference type="EnsemblPlants" id="KRG95637">
    <property type="protein sequence ID" value="KRG95637"/>
    <property type="gene ID" value="GLYMA_19G162300"/>
</dbReference>
<dbReference type="Gramene" id="KRG95637">
    <property type="protein sequence ID" value="KRG95637"/>
    <property type="gene ID" value="GLYMA_19G162300"/>
</dbReference>
<proteinExistence type="predicted"/>
<dbReference type="PaxDb" id="3847-GLYMA19G34500.1"/>
<accession>K7MYN5</accession>
<reference evidence="2" key="2">
    <citation type="submission" date="2018-02" db="UniProtKB">
        <authorList>
            <consortium name="EnsemblPlants"/>
        </authorList>
    </citation>
    <scope>IDENTIFICATION</scope>
    <source>
        <strain evidence="2">Williams 82</strain>
    </source>
</reference>
<reference evidence="1" key="3">
    <citation type="submission" date="2018-07" db="EMBL/GenBank/DDBJ databases">
        <title>WGS assembly of Glycine max.</title>
        <authorList>
            <person name="Schmutz J."/>
            <person name="Cannon S."/>
            <person name="Schlueter J."/>
            <person name="Ma J."/>
            <person name="Mitros T."/>
            <person name="Nelson W."/>
            <person name="Hyten D."/>
            <person name="Song Q."/>
            <person name="Thelen J."/>
            <person name="Cheng J."/>
            <person name="Xu D."/>
            <person name="Hellsten U."/>
            <person name="May G."/>
            <person name="Yu Y."/>
            <person name="Sakurai T."/>
            <person name="Umezawa T."/>
            <person name="Bhattacharyya M."/>
            <person name="Sandhu D."/>
            <person name="Valliyodan B."/>
            <person name="Lindquist E."/>
            <person name="Peto M."/>
            <person name="Grant D."/>
            <person name="Shu S."/>
            <person name="Goodstein D."/>
            <person name="Barry K."/>
            <person name="Futrell-Griggs M."/>
            <person name="Abernathy B."/>
            <person name="Du J."/>
            <person name="Tian Z."/>
            <person name="Zhu L."/>
            <person name="Gill N."/>
            <person name="Joshi T."/>
            <person name="Libault M."/>
            <person name="Sethuraman A."/>
            <person name="Zhang X."/>
            <person name="Shinozaki K."/>
            <person name="Nguyen H."/>
            <person name="Wing R."/>
            <person name="Cregan P."/>
            <person name="Specht J."/>
            <person name="Grimwood J."/>
            <person name="Rokhsar D."/>
            <person name="Stacey G."/>
            <person name="Shoemaker R."/>
            <person name="Jackson S."/>
        </authorList>
    </citation>
    <scope>NUCLEOTIDE SEQUENCE</scope>
    <source>
        <tissue evidence="1">Callus</tissue>
    </source>
</reference>